<keyword evidence="1" id="KW-0812">Transmembrane</keyword>
<proteinExistence type="predicted"/>
<dbReference type="RefSeq" id="WP_273531315.1">
    <property type="nucleotide sequence ID" value="NZ_DBEYRC010000004.1"/>
</dbReference>
<name>A0A9D2VID2_9ACTN</name>
<protein>
    <recommendedName>
        <fullName evidence="4">Receptor</fullName>
    </recommendedName>
</protein>
<dbReference type="Proteomes" id="UP000789325">
    <property type="component" value="Unassembled WGS sequence"/>
</dbReference>
<evidence type="ECO:0008006" key="4">
    <source>
        <dbReference type="Google" id="ProtNLM"/>
    </source>
</evidence>
<reference evidence="2" key="1">
    <citation type="journal article" date="2021" name="PeerJ">
        <title>Extensive microbial diversity within the chicken gut microbiome revealed by metagenomics and culture.</title>
        <authorList>
            <person name="Gilroy R."/>
            <person name="Ravi A."/>
            <person name="Getino M."/>
            <person name="Pursley I."/>
            <person name="Horton D.L."/>
            <person name="Alikhan N.F."/>
            <person name="Baker D."/>
            <person name="Gharbi K."/>
            <person name="Hall N."/>
            <person name="Watson M."/>
            <person name="Adriaenssens E.M."/>
            <person name="Foster-Nyarko E."/>
            <person name="Jarju S."/>
            <person name="Secka A."/>
            <person name="Antonio M."/>
            <person name="Oren A."/>
            <person name="Chaudhuri R.R."/>
            <person name="La Ragione R."/>
            <person name="Hildebrand F."/>
            <person name="Pallen M.J."/>
        </authorList>
    </citation>
    <scope>NUCLEOTIDE SEQUENCE</scope>
    <source>
        <strain evidence="2">USAMLcec12-2067</strain>
    </source>
</reference>
<dbReference type="AlphaFoldDB" id="A0A9D2VID2"/>
<evidence type="ECO:0000256" key="1">
    <source>
        <dbReference type="SAM" id="Phobius"/>
    </source>
</evidence>
<sequence length="60" mass="6013">MASNVFLIASVVFLAVALGSAAGSVLEHGLAGLRRLGKGTWAAFGAYALAFTGFLATQGL</sequence>
<dbReference type="EMBL" id="DYZL01000009">
    <property type="protein sequence ID" value="HJH42248.1"/>
    <property type="molecule type" value="Genomic_DNA"/>
</dbReference>
<organism evidence="2 3">
    <name type="scientific">Rubneribacter badeniensis</name>
    <dbReference type="NCBI Taxonomy" id="2070688"/>
    <lineage>
        <taxon>Bacteria</taxon>
        <taxon>Bacillati</taxon>
        <taxon>Actinomycetota</taxon>
        <taxon>Coriobacteriia</taxon>
        <taxon>Eggerthellales</taxon>
        <taxon>Eggerthellaceae</taxon>
        <taxon>Rubneribacter</taxon>
    </lineage>
</organism>
<evidence type="ECO:0000313" key="3">
    <source>
        <dbReference type="Proteomes" id="UP000789325"/>
    </source>
</evidence>
<keyword evidence="1" id="KW-0472">Membrane</keyword>
<gene>
    <name evidence="2" type="ORF">K8V16_00435</name>
</gene>
<accession>A0A9D2VID2</accession>
<feature type="transmembrane region" description="Helical" evidence="1">
    <location>
        <begin position="39"/>
        <end position="57"/>
    </location>
</feature>
<reference evidence="2" key="2">
    <citation type="submission" date="2021-09" db="EMBL/GenBank/DDBJ databases">
        <authorList>
            <person name="Gilroy R."/>
        </authorList>
    </citation>
    <scope>NUCLEOTIDE SEQUENCE</scope>
    <source>
        <strain evidence="2">USAMLcec12-2067</strain>
    </source>
</reference>
<evidence type="ECO:0000313" key="2">
    <source>
        <dbReference type="EMBL" id="HJH42248.1"/>
    </source>
</evidence>
<comment type="caution">
    <text evidence="2">The sequence shown here is derived from an EMBL/GenBank/DDBJ whole genome shotgun (WGS) entry which is preliminary data.</text>
</comment>
<keyword evidence="1" id="KW-1133">Transmembrane helix</keyword>